<dbReference type="SUPFAM" id="SSF89796">
    <property type="entry name" value="CoA-transferase family III (CaiB/BaiF)"/>
    <property type="match status" value="1"/>
</dbReference>
<evidence type="ECO:0000256" key="1">
    <source>
        <dbReference type="ARBA" id="ARBA00022679"/>
    </source>
</evidence>
<protein>
    <submittedName>
        <fullName evidence="2">Succinyl-CoA--D-citramalate CoA-transferase</fullName>
    </submittedName>
</protein>
<evidence type="ECO:0000313" key="2">
    <source>
        <dbReference type="EMBL" id="GGO16937.1"/>
    </source>
</evidence>
<dbReference type="RefSeq" id="WP_150006148.1">
    <property type="nucleotide sequence ID" value="NZ_BMOV01000013.1"/>
</dbReference>
<dbReference type="PANTHER" id="PTHR48207">
    <property type="entry name" value="SUCCINATE--HYDROXYMETHYLGLUTARATE COA-TRANSFERASE"/>
    <property type="match status" value="1"/>
</dbReference>
<accession>A0ABQ2LG96</accession>
<dbReference type="InterPro" id="IPR044855">
    <property type="entry name" value="CoA-Trfase_III_dom3_sf"/>
</dbReference>
<dbReference type="Proteomes" id="UP000602381">
    <property type="component" value="Unassembled WGS sequence"/>
</dbReference>
<dbReference type="Gene3D" id="3.30.1540.10">
    <property type="entry name" value="formyl-coa transferase, domain 3"/>
    <property type="match status" value="1"/>
</dbReference>
<dbReference type="InterPro" id="IPR003673">
    <property type="entry name" value="CoA-Trfase_fam_III"/>
</dbReference>
<organism evidence="2 3">
    <name type="scientific">Iodidimonas muriae</name>
    <dbReference type="NCBI Taxonomy" id="261467"/>
    <lineage>
        <taxon>Bacteria</taxon>
        <taxon>Pseudomonadati</taxon>
        <taxon>Pseudomonadota</taxon>
        <taxon>Alphaproteobacteria</taxon>
        <taxon>Iodidimonadales</taxon>
        <taxon>Iodidimonadaceae</taxon>
        <taxon>Iodidimonas</taxon>
    </lineage>
</organism>
<keyword evidence="3" id="KW-1185">Reference proteome</keyword>
<dbReference type="InterPro" id="IPR023606">
    <property type="entry name" value="CoA-Trfase_III_dom_1_sf"/>
</dbReference>
<dbReference type="PANTHER" id="PTHR48207:SF3">
    <property type="entry name" value="SUCCINATE--HYDROXYMETHYLGLUTARATE COA-TRANSFERASE"/>
    <property type="match status" value="1"/>
</dbReference>
<dbReference type="Gene3D" id="3.40.50.10540">
    <property type="entry name" value="Crotonobetainyl-coa:carnitine coa-transferase, domain 1"/>
    <property type="match status" value="1"/>
</dbReference>
<keyword evidence="1" id="KW-0808">Transferase</keyword>
<gene>
    <name evidence="2" type="ORF">GCM10007972_26540</name>
</gene>
<name>A0ABQ2LG96_9PROT</name>
<dbReference type="InterPro" id="IPR050483">
    <property type="entry name" value="CoA-transferase_III_domain"/>
</dbReference>
<dbReference type="Pfam" id="PF02515">
    <property type="entry name" value="CoA_transf_3"/>
    <property type="match status" value="1"/>
</dbReference>
<dbReference type="EMBL" id="BMOV01000013">
    <property type="protein sequence ID" value="GGO16937.1"/>
    <property type="molecule type" value="Genomic_DNA"/>
</dbReference>
<sequence>MDAVKTEPQGALKGLRLIEMGQLLAGPFCAQIMGDHGAEVIKVEQPEGGDPMRQWGQKSGLWWPIVARNKKSVTLNLRTEKGQELLKEMVSKTDFLLENFRPGTMERWGLGYETLSAINPRLIMIRVSGFGQTGPYAKRAGYGSIGEAMGGLRNLAGHPDRPPSRIGISIGDSLAANFACMGALMALHHRERTGKGQMVDSAIYESVLAMMESTVPEYTVEGFLRERTGSVLPGVAPSNAYPVKDGEVLIGANQDTVFKRFAQAMKRPQLAQDPRYATHSARGSNQEELDDLISQWTCTFTSKELLDLMEEYGVPAGKIFKAPDMLEDPHYKAREALVKVPHEQFENLWMQNVTPRLSETPGHIAWPGPKLGEHNEEVYGKLLGKTREELARLSEDGVI</sequence>
<reference evidence="3" key="1">
    <citation type="journal article" date="2019" name="Int. J. Syst. Evol. Microbiol.">
        <title>The Global Catalogue of Microorganisms (GCM) 10K type strain sequencing project: providing services to taxonomists for standard genome sequencing and annotation.</title>
        <authorList>
            <consortium name="The Broad Institute Genomics Platform"/>
            <consortium name="The Broad Institute Genome Sequencing Center for Infectious Disease"/>
            <person name="Wu L."/>
            <person name="Ma J."/>
        </authorList>
    </citation>
    <scope>NUCLEOTIDE SEQUENCE [LARGE SCALE GENOMIC DNA]</scope>
    <source>
        <strain evidence="3">JCM 17843</strain>
    </source>
</reference>
<evidence type="ECO:0000313" key="3">
    <source>
        <dbReference type="Proteomes" id="UP000602381"/>
    </source>
</evidence>
<proteinExistence type="predicted"/>
<comment type="caution">
    <text evidence="2">The sequence shown here is derived from an EMBL/GenBank/DDBJ whole genome shotgun (WGS) entry which is preliminary data.</text>
</comment>